<name>A0ABT5JB99_RHOTP</name>
<feature type="transmembrane region" description="Helical" evidence="6">
    <location>
        <begin position="56"/>
        <end position="78"/>
    </location>
</feature>
<evidence type="ECO:0000256" key="2">
    <source>
        <dbReference type="ARBA" id="ARBA00022475"/>
    </source>
</evidence>
<protein>
    <submittedName>
        <fullName evidence="8">DedA family protein</fullName>
    </submittedName>
</protein>
<comment type="caution">
    <text evidence="8">The sequence shown here is derived from an EMBL/GenBank/DDBJ whole genome shotgun (WGS) entry which is preliminary data.</text>
</comment>
<reference evidence="8" key="1">
    <citation type="journal article" date="2023" name="Microbiol Resour">
        <title>Genome Sequences of Rhodoplanes serenus and Two Thermotolerant Strains, Rhodoplanes tepidamans and 'Rhodoplanes cryptolactis,' Further Refine the Genus.</title>
        <authorList>
            <person name="Rayyan A.A."/>
            <person name="Kyndt J.A."/>
        </authorList>
    </citation>
    <scope>NUCLEOTIDE SEQUENCE</scope>
    <source>
        <strain evidence="8">DSM 9987</strain>
    </source>
</reference>
<comment type="subcellular location">
    <subcellularLocation>
        <location evidence="1">Cell membrane</location>
        <topology evidence="1">Multi-pass membrane protein</topology>
    </subcellularLocation>
</comment>
<dbReference type="RefSeq" id="WP_272777797.1">
    <property type="nucleotide sequence ID" value="NZ_JAQQLI010000021.1"/>
</dbReference>
<evidence type="ECO:0000256" key="1">
    <source>
        <dbReference type="ARBA" id="ARBA00004651"/>
    </source>
</evidence>
<evidence type="ECO:0000256" key="3">
    <source>
        <dbReference type="ARBA" id="ARBA00022692"/>
    </source>
</evidence>
<keyword evidence="3 6" id="KW-0812">Transmembrane</keyword>
<gene>
    <name evidence="8" type="ORF">PQJ73_14775</name>
</gene>
<evidence type="ECO:0000256" key="6">
    <source>
        <dbReference type="SAM" id="Phobius"/>
    </source>
</evidence>
<evidence type="ECO:0000256" key="5">
    <source>
        <dbReference type="ARBA" id="ARBA00023136"/>
    </source>
</evidence>
<keyword evidence="4 6" id="KW-1133">Transmembrane helix</keyword>
<evidence type="ECO:0000256" key="4">
    <source>
        <dbReference type="ARBA" id="ARBA00022989"/>
    </source>
</evidence>
<sequence>MTWLADLVAALEPLIRSYGAGAVSVIILLESFGMPLPGESMLLFAAALAGRGELSLPTLMLGAWIGAVLGDNIGYLIGRRGGRALVLRFGGRVGLDAARLARVEAVFARWGPLTVAGARFFAVLRQLNGIVAGTLAMEWRRFLVFNAIGAALWVGLWMTLGWLVGEHAAALLAAARRFRPALVVVVALVAAAAGAVWWRRRAG</sequence>
<keyword evidence="2" id="KW-1003">Cell membrane</keyword>
<feature type="transmembrane region" description="Helical" evidence="6">
    <location>
        <begin position="143"/>
        <end position="165"/>
    </location>
</feature>
<dbReference type="Pfam" id="PF09335">
    <property type="entry name" value="VTT_dom"/>
    <property type="match status" value="1"/>
</dbReference>
<evidence type="ECO:0000259" key="7">
    <source>
        <dbReference type="Pfam" id="PF09335"/>
    </source>
</evidence>
<feature type="domain" description="VTT" evidence="7">
    <location>
        <begin position="36"/>
        <end position="162"/>
    </location>
</feature>
<organism evidence="8 9">
    <name type="scientific">Rhodoplanes tepidamans</name>
    <name type="common">Rhodoplanes cryptolactis</name>
    <dbReference type="NCBI Taxonomy" id="200616"/>
    <lineage>
        <taxon>Bacteria</taxon>
        <taxon>Pseudomonadati</taxon>
        <taxon>Pseudomonadota</taxon>
        <taxon>Alphaproteobacteria</taxon>
        <taxon>Hyphomicrobiales</taxon>
        <taxon>Nitrobacteraceae</taxon>
        <taxon>Rhodoplanes</taxon>
    </lineage>
</organism>
<dbReference type="InterPro" id="IPR032816">
    <property type="entry name" value="VTT_dom"/>
</dbReference>
<reference evidence="8" key="2">
    <citation type="submission" date="2023-02" db="EMBL/GenBank/DDBJ databases">
        <authorList>
            <person name="Rayyan A."/>
            <person name="Meyer T."/>
            <person name="Kyndt J.A."/>
        </authorList>
    </citation>
    <scope>NUCLEOTIDE SEQUENCE</scope>
    <source>
        <strain evidence="8">DSM 9987</strain>
    </source>
</reference>
<dbReference type="EMBL" id="JAQQLI010000021">
    <property type="protein sequence ID" value="MDC7786955.1"/>
    <property type="molecule type" value="Genomic_DNA"/>
</dbReference>
<dbReference type="InterPro" id="IPR051311">
    <property type="entry name" value="DedA_domain"/>
</dbReference>
<dbReference type="PANTHER" id="PTHR42709:SF6">
    <property type="entry name" value="UNDECAPRENYL PHOSPHATE TRANSPORTER A"/>
    <property type="match status" value="1"/>
</dbReference>
<keyword evidence="5 6" id="KW-0472">Membrane</keyword>
<keyword evidence="9" id="KW-1185">Reference proteome</keyword>
<dbReference type="PANTHER" id="PTHR42709">
    <property type="entry name" value="ALKALINE PHOSPHATASE LIKE PROTEIN"/>
    <property type="match status" value="1"/>
</dbReference>
<proteinExistence type="predicted"/>
<dbReference type="Proteomes" id="UP001165652">
    <property type="component" value="Unassembled WGS sequence"/>
</dbReference>
<feature type="transmembrane region" description="Helical" evidence="6">
    <location>
        <begin position="177"/>
        <end position="198"/>
    </location>
</feature>
<evidence type="ECO:0000313" key="9">
    <source>
        <dbReference type="Proteomes" id="UP001165652"/>
    </source>
</evidence>
<evidence type="ECO:0000313" key="8">
    <source>
        <dbReference type="EMBL" id="MDC7786955.1"/>
    </source>
</evidence>
<feature type="transmembrane region" description="Helical" evidence="6">
    <location>
        <begin position="18"/>
        <end position="36"/>
    </location>
</feature>
<accession>A0ABT5JB99</accession>